<dbReference type="InterPro" id="IPR025151">
    <property type="entry name" value="ELYS_dom"/>
</dbReference>
<protein>
    <recommendedName>
        <fullName evidence="3">ELYS-like domain-containing protein</fullName>
    </recommendedName>
</protein>
<evidence type="ECO:0000256" key="2">
    <source>
        <dbReference type="ARBA" id="ARBA00023242"/>
    </source>
</evidence>
<feature type="domain" description="ELYS-like" evidence="3">
    <location>
        <begin position="14"/>
        <end position="202"/>
    </location>
</feature>
<evidence type="ECO:0000259" key="3">
    <source>
        <dbReference type="Pfam" id="PF13934"/>
    </source>
</evidence>
<organism evidence="5">
    <name type="scientific">Serpula lacrymans var. lacrymans (strain S7.3)</name>
    <name type="common">Dry rot fungus</name>
    <dbReference type="NCBI Taxonomy" id="936435"/>
    <lineage>
        <taxon>Eukaryota</taxon>
        <taxon>Fungi</taxon>
        <taxon>Dikarya</taxon>
        <taxon>Basidiomycota</taxon>
        <taxon>Agaricomycotina</taxon>
        <taxon>Agaricomycetes</taxon>
        <taxon>Agaricomycetidae</taxon>
        <taxon>Boletales</taxon>
        <taxon>Coniophorineae</taxon>
        <taxon>Serpulaceae</taxon>
        <taxon>Serpula</taxon>
    </lineage>
</organism>
<evidence type="ECO:0000256" key="1">
    <source>
        <dbReference type="ARBA" id="ARBA00004123"/>
    </source>
</evidence>
<dbReference type="Pfam" id="PF13934">
    <property type="entry name" value="ELYS"/>
    <property type="match status" value="1"/>
</dbReference>
<dbReference type="GO" id="GO:0005634">
    <property type="term" value="C:nucleus"/>
    <property type="evidence" value="ECO:0007669"/>
    <property type="project" value="UniProtKB-SubCell"/>
</dbReference>
<keyword evidence="5" id="KW-1185">Reference proteome</keyword>
<dbReference type="FunCoup" id="F8QFN9">
    <property type="interactions" value="42"/>
</dbReference>
<name>F8QFN9_SERL3</name>
<comment type="subcellular location">
    <subcellularLocation>
        <location evidence="1">Nucleus</location>
    </subcellularLocation>
</comment>
<reference evidence="5" key="1">
    <citation type="journal article" date="2011" name="Science">
        <title>The plant cell wall-decomposing machinery underlies the functional diversity of forest fungi.</title>
        <authorList>
            <person name="Eastwood D.C."/>
            <person name="Floudas D."/>
            <person name="Binder M."/>
            <person name="Majcherczyk A."/>
            <person name="Schneider P."/>
            <person name="Aerts A."/>
            <person name="Asiegbu F.O."/>
            <person name="Baker S.E."/>
            <person name="Barry K."/>
            <person name="Bendiksby M."/>
            <person name="Blumentritt M."/>
            <person name="Coutinho P.M."/>
            <person name="Cullen D."/>
            <person name="de Vries R.P."/>
            <person name="Gathman A."/>
            <person name="Goodell B."/>
            <person name="Henrissat B."/>
            <person name="Ihrmark K."/>
            <person name="Kauserud H."/>
            <person name="Kohler A."/>
            <person name="LaButti K."/>
            <person name="Lapidus A."/>
            <person name="Lavin J.L."/>
            <person name="Lee Y.-H."/>
            <person name="Lindquist E."/>
            <person name="Lilly W."/>
            <person name="Lucas S."/>
            <person name="Morin E."/>
            <person name="Murat C."/>
            <person name="Oguiza J.A."/>
            <person name="Park J."/>
            <person name="Pisabarro A.G."/>
            <person name="Riley R."/>
            <person name="Rosling A."/>
            <person name="Salamov A."/>
            <person name="Schmidt O."/>
            <person name="Schmutz J."/>
            <person name="Skrede I."/>
            <person name="Stenlid J."/>
            <person name="Wiebenga A."/>
            <person name="Xie X."/>
            <person name="Kuees U."/>
            <person name="Hibbett D.S."/>
            <person name="Hoffmeister D."/>
            <person name="Hoegberg N."/>
            <person name="Martin F."/>
            <person name="Grigoriev I.V."/>
            <person name="Watkinson S.C."/>
        </authorList>
    </citation>
    <scope>NUCLEOTIDE SEQUENCE [LARGE SCALE GENOMIC DNA]</scope>
    <source>
        <strain evidence="5">strain S7.3</strain>
    </source>
</reference>
<dbReference type="OMA" id="EGLWHLD"/>
<dbReference type="InParanoid" id="F8QFN9"/>
<keyword evidence="2" id="KW-0539">Nucleus</keyword>
<dbReference type="OrthoDB" id="20729at2759"/>
<sequence length="208" mass="23870">QEIEARRAQMTDMLLFDVLLVRGGIRSPDMYYPPTDHAALRRLLDAIQGSSYDNLKKDCLVYILLKWYEDGREGRFQEERCIPPQFVSLADAYWFLDTGVNVAKAVSILSDARLNRDYASKILQAISLANKPSQLIVKYVQTAKPPLTEPDDMDMYAIALAESSSLEAWQYQRSFPDSSETRSRLLKKLLEWCLSRTMTYLLSVLKNC</sequence>
<dbReference type="EMBL" id="GL945497">
    <property type="protein sequence ID" value="EGN92873.1"/>
    <property type="molecule type" value="Genomic_DNA"/>
</dbReference>
<evidence type="ECO:0000313" key="4">
    <source>
        <dbReference type="EMBL" id="EGN92873.1"/>
    </source>
</evidence>
<proteinExistence type="predicted"/>
<dbReference type="HOGENOM" id="CLU_104460_0_0_1"/>
<accession>F8QFN9</accession>
<dbReference type="AlphaFoldDB" id="F8QFN9"/>
<gene>
    <name evidence="4" type="ORF">SERLA73DRAFT_65074</name>
</gene>
<dbReference type="STRING" id="936435.F8QFN9"/>
<evidence type="ECO:0000313" key="5">
    <source>
        <dbReference type="Proteomes" id="UP000008063"/>
    </source>
</evidence>
<dbReference type="Proteomes" id="UP000008063">
    <property type="component" value="Unassembled WGS sequence"/>
</dbReference>
<feature type="non-terminal residue" evidence="4">
    <location>
        <position position="1"/>
    </location>
</feature>